<comment type="caution">
    <text evidence="2">The sequence shown here is derived from an EMBL/GenBank/DDBJ whole genome shotgun (WGS) entry which is preliminary data.</text>
</comment>
<name>A0AAP3DL82_BRELA</name>
<dbReference type="GO" id="GO:0006352">
    <property type="term" value="P:DNA-templated transcription initiation"/>
    <property type="evidence" value="ECO:0007669"/>
    <property type="project" value="InterPro"/>
</dbReference>
<accession>A0AAP3DL82</accession>
<dbReference type="SUPFAM" id="SSF88946">
    <property type="entry name" value="Sigma2 domain of RNA polymerase sigma factors"/>
    <property type="match status" value="1"/>
</dbReference>
<feature type="domain" description="RNA polymerase sigma-70 region 2" evidence="1">
    <location>
        <begin position="19"/>
        <end position="63"/>
    </location>
</feature>
<dbReference type="AlphaFoldDB" id="A0AAP3DL82"/>
<dbReference type="Pfam" id="PF04542">
    <property type="entry name" value="Sigma70_r2"/>
    <property type="match status" value="1"/>
</dbReference>
<dbReference type="Gene3D" id="1.10.1740.10">
    <property type="match status" value="1"/>
</dbReference>
<reference evidence="2" key="1">
    <citation type="submission" date="2022-09" db="EMBL/GenBank/DDBJ databases">
        <title>Genome analysis and characterization of larvicidal activity of Brevibacillus strains.</title>
        <authorList>
            <person name="Patrusheva E.V."/>
            <person name="Izotova A.O."/>
            <person name="Toshchakov S.V."/>
            <person name="Sineoky S.P."/>
        </authorList>
    </citation>
    <scope>NUCLEOTIDE SEQUENCE</scope>
    <source>
        <strain evidence="2">VKPM_B-13247</strain>
    </source>
</reference>
<dbReference type="GO" id="GO:0003700">
    <property type="term" value="F:DNA-binding transcription factor activity"/>
    <property type="evidence" value="ECO:0007669"/>
    <property type="project" value="InterPro"/>
</dbReference>
<protein>
    <submittedName>
        <fullName evidence="2">Sigma factor</fullName>
    </submittedName>
</protein>
<evidence type="ECO:0000313" key="3">
    <source>
        <dbReference type="Proteomes" id="UP001077662"/>
    </source>
</evidence>
<evidence type="ECO:0000313" key="2">
    <source>
        <dbReference type="EMBL" id="MCZ0810163.1"/>
    </source>
</evidence>
<gene>
    <name evidence="2" type="ORF">O0554_25300</name>
</gene>
<dbReference type="EMBL" id="JAPTNE010000058">
    <property type="protein sequence ID" value="MCZ0810163.1"/>
    <property type="molecule type" value="Genomic_DNA"/>
</dbReference>
<proteinExistence type="predicted"/>
<dbReference type="InterPro" id="IPR007627">
    <property type="entry name" value="RNA_pol_sigma70_r2"/>
</dbReference>
<sequence>MRAHTPVQSTEEREHLYRLIEENKENLYRLAYSFVKNRDEALDIVQDTIYKAIVSIDSLRNTEGAGCCNPIS</sequence>
<organism evidence="2 3">
    <name type="scientific">Brevibacillus laterosporus</name>
    <name type="common">Bacillus laterosporus</name>
    <dbReference type="NCBI Taxonomy" id="1465"/>
    <lineage>
        <taxon>Bacteria</taxon>
        <taxon>Bacillati</taxon>
        <taxon>Bacillota</taxon>
        <taxon>Bacilli</taxon>
        <taxon>Bacillales</taxon>
        <taxon>Paenibacillaceae</taxon>
        <taxon>Brevibacillus</taxon>
    </lineage>
</organism>
<dbReference type="RefSeq" id="WP_258434917.1">
    <property type="nucleotide sequence ID" value="NZ_JANSGW010000058.1"/>
</dbReference>
<evidence type="ECO:0000259" key="1">
    <source>
        <dbReference type="Pfam" id="PF04542"/>
    </source>
</evidence>
<dbReference type="Proteomes" id="UP001077662">
    <property type="component" value="Unassembled WGS sequence"/>
</dbReference>
<dbReference type="InterPro" id="IPR013325">
    <property type="entry name" value="RNA_pol_sigma_r2"/>
</dbReference>